<evidence type="ECO:0000256" key="1">
    <source>
        <dbReference type="ARBA" id="ARBA00022490"/>
    </source>
</evidence>
<feature type="binding site" evidence="6">
    <location>
        <begin position="32"/>
        <end position="39"/>
    </location>
    <ligand>
        <name>ATP</name>
        <dbReference type="ChEBI" id="CHEBI:30616"/>
    </ligand>
</feature>
<sequence length="1164" mass="132122">MKLRQIKLAGFKTFVDPTTIKLDGELAGIVGPNGCGKSNIMESVKWVLGSSSAKDMRGESMDSVIFNGTDTRQAIGRASVELIFDNANGAAPAEWASYAEISVKRIIEKEKGSTYQINNTTVRRKDVADLFLGTGLGARGYAIIGQNTVSQIVEAKPEELKNYLEEAAGVSKYKERRKETEFRLRDTRDNLERVNDLLREINQQITKLESQAQTAKKHNDFQEKLKLTYAQIQLLKKWIANTAWEASKEVVAEITIKLDQKKAELTNIEAAVESTKQEFVQASDAINVSQAKFYEMNSGVTDTENRLNNLNEKIARLAQLKESSRNKFNEYESLNTQLTNQLKESEEDLAEKKQKIASLSEELKERRSEHNTAEDNFKKANQRWQESTANLQNMAEKLNVESATVHLSENIINDLNSRIASLTAELKILESNAFQVTKPDTLQQNEDELIAIAKAIEEASNEQANYAERGDTLNNSILELKREVSEAEIHISSLRQMDKEEIDPNTMNDWLKSIGLDDNENIFTHVKISDGWEAALGNILGTKINAYQSIGKTIPKDKRPPYSITMVTSSDANNTPLNSKLKSALDVITIDKKEMKPVIHEWLNHVYIANQDNIELESQKLRHGEVLIAQNGDIFGMNYHILNKDFSGESNHLQRMKKIEVFEKKLPDLKERLLLADKANTENKNRLGDVKESLVTLMAKKAHCEEERNTLIIEYNKQLNLFEINKSRTQTVSKDMENLTLQLKESMEMLSAKKNSIEEITKNIQSVSLTNEEHNNSKTQAEQLFYEKRTHLNESEKLEQELGYNIKVLVNKIEDVQARLAILAKDKNELLTQLNESHSEDQQGNITLLQEELKGKLELKENAEKELILARDRVSEKENKLREEETARLESQHALNPVIESLQQSRLNERECSVVFEQCCRTLNNCNMNEEVIEKDLKEDVVLSDLEGLYENLEKKIERLGPVNLAAISELESIRERQTYIQKQVEDLQAASKTLQDAIQKIDAETREKLKLTYQEVNKNFNEFFKTLFNGGHAQLELLGQEILDTGLQVVAQPPGKKNTTIHLLSGGEKAMTAIALVFALFKLNPSPFCLMDEVDAPLDDSNTQRFCEVVKSMSKNTQFLFVSHNKLTMEMAQQLIGVTMQEPGVSRIVEVDLQQIQSMELAE</sequence>
<dbReference type="InterPro" id="IPR003395">
    <property type="entry name" value="RecF/RecN/SMC_N"/>
</dbReference>
<dbReference type="NCBIfam" id="TIGR02168">
    <property type="entry name" value="SMC_prok_B"/>
    <property type="match status" value="1"/>
</dbReference>
<organism evidence="8 9">
    <name type="scientific">Methylophilales bacterium HTCC2181</name>
    <dbReference type="NCBI Taxonomy" id="383631"/>
    <lineage>
        <taxon>Bacteria</taxon>
        <taxon>Pseudomonadati</taxon>
        <taxon>Pseudomonadota</taxon>
        <taxon>Betaproteobacteria</taxon>
        <taxon>Nitrosomonadales</taxon>
        <taxon>OM43 clade</taxon>
    </lineage>
</organism>
<comment type="domain">
    <text evidence="6">Contains large globular domains required for ATP hydrolysis at each terminus and a third globular domain forming a flexible hinge near the middle of the molecule. These domains are separated by coiled-coil structures.</text>
</comment>
<name>A0P6P1_9PROT</name>
<feature type="coiled-coil region" evidence="6">
    <location>
        <begin position="781"/>
        <end position="887"/>
    </location>
</feature>
<feature type="coiled-coil region" evidence="6">
    <location>
        <begin position="981"/>
        <end position="1008"/>
    </location>
</feature>
<keyword evidence="1 6" id="KW-0963">Cytoplasm</keyword>
<dbReference type="GO" id="GO:0005524">
    <property type="term" value="F:ATP binding"/>
    <property type="evidence" value="ECO:0007669"/>
    <property type="project" value="UniProtKB-UniRule"/>
</dbReference>
<gene>
    <name evidence="6" type="primary">smc</name>
    <name evidence="8" type="ORF">MB2181_03970</name>
</gene>
<dbReference type="HAMAP" id="MF_01894">
    <property type="entry name" value="Smc_prok"/>
    <property type="match status" value="1"/>
</dbReference>
<keyword evidence="4 6" id="KW-0175">Coiled coil</keyword>
<feature type="coiled-coil region" evidence="6">
    <location>
        <begin position="251"/>
        <end position="497"/>
    </location>
</feature>
<accession>A0P6P1</accession>
<dbReference type="SUPFAM" id="SSF52540">
    <property type="entry name" value="P-loop containing nucleoside triphosphate hydrolases"/>
    <property type="match status" value="1"/>
</dbReference>
<dbReference type="GO" id="GO:0007062">
    <property type="term" value="P:sister chromatid cohesion"/>
    <property type="evidence" value="ECO:0007669"/>
    <property type="project" value="InterPro"/>
</dbReference>
<dbReference type="PIRSF" id="PIRSF005719">
    <property type="entry name" value="SMC"/>
    <property type="match status" value="1"/>
</dbReference>
<comment type="similarity">
    <text evidence="6">Belongs to the SMC family.</text>
</comment>
<dbReference type="CDD" id="cd03278">
    <property type="entry name" value="ABC_SMC_barmotin"/>
    <property type="match status" value="1"/>
</dbReference>
<dbReference type="Pfam" id="PF02463">
    <property type="entry name" value="SMC_N"/>
    <property type="match status" value="1"/>
</dbReference>
<feature type="domain" description="RecF/RecN/SMC N-terminal" evidence="7">
    <location>
        <begin position="3"/>
        <end position="1147"/>
    </location>
</feature>
<proteinExistence type="inferred from homology"/>
<dbReference type="PANTHER" id="PTHR43977">
    <property type="entry name" value="STRUCTURAL MAINTENANCE OF CHROMOSOMES PROTEIN 3"/>
    <property type="match status" value="1"/>
</dbReference>
<comment type="subcellular location">
    <subcellularLocation>
        <location evidence="6">Cytoplasm</location>
    </subcellularLocation>
</comment>
<dbReference type="GO" id="GO:0006260">
    <property type="term" value="P:DNA replication"/>
    <property type="evidence" value="ECO:0007669"/>
    <property type="project" value="UniProtKB-UniRule"/>
</dbReference>
<dbReference type="AlphaFoldDB" id="A0P6P1"/>
<dbReference type="GO" id="GO:0030261">
    <property type="term" value="P:chromosome condensation"/>
    <property type="evidence" value="ECO:0007669"/>
    <property type="project" value="InterPro"/>
</dbReference>
<reference evidence="8 9" key="1">
    <citation type="submission" date="2006-11" db="EMBL/GenBank/DDBJ databases">
        <authorList>
            <person name="Giovannoni S."/>
            <person name="Vergin K."/>
            <person name="Ferriera S."/>
            <person name="Johnson J."/>
            <person name="Kravitz S."/>
            <person name="Beeson K."/>
            <person name="Sutton G."/>
            <person name="Rogers Y.-H."/>
            <person name="Friedman R."/>
            <person name="Frazier M."/>
            <person name="Venter J.C."/>
        </authorList>
    </citation>
    <scope>NUCLEOTIDE SEQUENCE [LARGE SCALE GENOMIC DNA]</scope>
    <source>
        <strain evidence="8 9">HTCC2181</strain>
    </source>
</reference>
<dbReference type="Proteomes" id="UP000054262">
    <property type="component" value="Unassembled WGS sequence"/>
</dbReference>
<dbReference type="InterPro" id="IPR024704">
    <property type="entry name" value="SMC"/>
</dbReference>
<comment type="caution">
    <text evidence="8">The sequence shown here is derived from an EMBL/GenBank/DDBJ whole genome shotgun (WGS) entry which is preliminary data.</text>
</comment>
<dbReference type="EMBL" id="AAUX01000001">
    <property type="protein sequence ID" value="EAV47201.1"/>
    <property type="molecule type" value="Genomic_DNA"/>
</dbReference>
<comment type="function">
    <text evidence="6">Required for chromosome condensation and partitioning.</text>
</comment>
<dbReference type="Gene3D" id="1.10.287.1490">
    <property type="match status" value="1"/>
</dbReference>
<dbReference type="GO" id="GO:0005737">
    <property type="term" value="C:cytoplasm"/>
    <property type="evidence" value="ECO:0007669"/>
    <property type="project" value="UniProtKB-SubCell"/>
</dbReference>
<evidence type="ECO:0000313" key="9">
    <source>
        <dbReference type="Proteomes" id="UP000054262"/>
    </source>
</evidence>
<keyword evidence="5 6" id="KW-0238">DNA-binding</keyword>
<evidence type="ECO:0000259" key="7">
    <source>
        <dbReference type="Pfam" id="PF02463"/>
    </source>
</evidence>
<dbReference type="InterPro" id="IPR011890">
    <property type="entry name" value="SMC_prok"/>
</dbReference>
<dbReference type="Gene3D" id="3.40.50.300">
    <property type="entry name" value="P-loop containing nucleotide triphosphate hydrolases"/>
    <property type="match status" value="2"/>
</dbReference>
<evidence type="ECO:0000256" key="4">
    <source>
        <dbReference type="ARBA" id="ARBA00023054"/>
    </source>
</evidence>
<dbReference type="GO" id="GO:0016887">
    <property type="term" value="F:ATP hydrolysis activity"/>
    <property type="evidence" value="ECO:0007669"/>
    <property type="project" value="InterPro"/>
</dbReference>
<keyword evidence="2 6" id="KW-0547">Nucleotide-binding</keyword>
<dbReference type="GO" id="GO:0007059">
    <property type="term" value="P:chromosome segregation"/>
    <property type="evidence" value="ECO:0007669"/>
    <property type="project" value="UniProtKB-UniRule"/>
</dbReference>
<keyword evidence="3 6" id="KW-0067">ATP-binding</keyword>
<feature type="coiled-coil region" evidence="6">
    <location>
        <begin position="170"/>
        <end position="218"/>
    </location>
</feature>
<keyword evidence="9" id="KW-1185">Reference proteome</keyword>
<dbReference type="GO" id="GO:0003677">
    <property type="term" value="F:DNA binding"/>
    <property type="evidence" value="ECO:0007669"/>
    <property type="project" value="UniProtKB-UniRule"/>
</dbReference>
<dbReference type="InterPro" id="IPR027417">
    <property type="entry name" value="P-loop_NTPase"/>
</dbReference>
<evidence type="ECO:0000256" key="2">
    <source>
        <dbReference type="ARBA" id="ARBA00022741"/>
    </source>
</evidence>
<comment type="subunit">
    <text evidence="6">Homodimer.</text>
</comment>
<evidence type="ECO:0000256" key="3">
    <source>
        <dbReference type="ARBA" id="ARBA00022840"/>
    </source>
</evidence>
<protein>
    <recommendedName>
        <fullName evidence="6">Chromosome partition protein Smc</fullName>
    </recommendedName>
</protein>
<evidence type="ECO:0000313" key="8">
    <source>
        <dbReference type="EMBL" id="EAV47201.1"/>
    </source>
</evidence>
<evidence type="ECO:0000256" key="6">
    <source>
        <dbReference type="HAMAP-Rule" id="MF_01894"/>
    </source>
</evidence>
<evidence type="ECO:0000256" key="5">
    <source>
        <dbReference type="ARBA" id="ARBA00023125"/>
    </source>
</evidence>